<comment type="catalytic activity">
    <reaction evidence="8">
        <text>ATP + H2O = ADP + phosphate + H(+)</text>
        <dbReference type="Rhea" id="RHEA:13065"/>
        <dbReference type="ChEBI" id="CHEBI:15377"/>
        <dbReference type="ChEBI" id="CHEBI:15378"/>
        <dbReference type="ChEBI" id="CHEBI:30616"/>
        <dbReference type="ChEBI" id="CHEBI:43474"/>
        <dbReference type="ChEBI" id="CHEBI:456216"/>
        <dbReference type="EC" id="3.6.4.13"/>
    </reaction>
</comment>
<dbReference type="SMART" id="SM00487">
    <property type="entry name" value="DEXDc"/>
    <property type="match status" value="1"/>
</dbReference>
<dbReference type="InterPro" id="IPR027417">
    <property type="entry name" value="P-loop_NTPase"/>
</dbReference>
<feature type="domain" description="Helicase C-terminal" evidence="14">
    <location>
        <begin position="236"/>
        <end position="383"/>
    </location>
</feature>
<dbReference type="InterPro" id="IPR044742">
    <property type="entry name" value="DEAD/DEAH_RhlB"/>
</dbReference>
<feature type="domain" description="Helicase ATP-binding" evidence="13">
    <location>
        <begin position="32"/>
        <end position="210"/>
    </location>
</feature>
<feature type="compositionally biased region" description="Low complexity" evidence="12">
    <location>
        <begin position="408"/>
        <end position="431"/>
    </location>
</feature>
<evidence type="ECO:0000256" key="2">
    <source>
        <dbReference type="ARBA" id="ARBA00022490"/>
    </source>
</evidence>
<organism evidence="16 17">
    <name type="scientific">Thauera phenolivorans</name>
    <dbReference type="NCBI Taxonomy" id="1792543"/>
    <lineage>
        <taxon>Bacteria</taxon>
        <taxon>Pseudomonadati</taxon>
        <taxon>Pseudomonadota</taxon>
        <taxon>Betaproteobacteria</taxon>
        <taxon>Rhodocyclales</taxon>
        <taxon>Zoogloeaceae</taxon>
        <taxon>Thauera</taxon>
    </lineage>
</organism>
<dbReference type="CDD" id="cd18787">
    <property type="entry name" value="SF2_C_DEAD"/>
    <property type="match status" value="1"/>
</dbReference>
<dbReference type="SUPFAM" id="SSF52540">
    <property type="entry name" value="P-loop containing nucleoside triphosphate hydrolases"/>
    <property type="match status" value="1"/>
</dbReference>
<dbReference type="PROSITE" id="PS51192">
    <property type="entry name" value="HELICASE_ATP_BIND_1"/>
    <property type="match status" value="1"/>
</dbReference>
<keyword evidence="4 11" id="KW-0378">Hydrolase</keyword>
<evidence type="ECO:0000256" key="12">
    <source>
        <dbReference type="SAM" id="MobiDB-lite"/>
    </source>
</evidence>
<evidence type="ECO:0000256" key="11">
    <source>
        <dbReference type="RuleBase" id="RU000492"/>
    </source>
</evidence>
<dbReference type="InterPro" id="IPR050079">
    <property type="entry name" value="DEAD_box_RNA_helicase"/>
</dbReference>
<evidence type="ECO:0000256" key="1">
    <source>
        <dbReference type="ARBA" id="ARBA00012552"/>
    </source>
</evidence>
<feature type="domain" description="DEAD-box RNA helicase Q" evidence="15">
    <location>
        <begin position="1"/>
        <end position="29"/>
    </location>
</feature>
<dbReference type="InterPro" id="IPR011545">
    <property type="entry name" value="DEAD/DEAH_box_helicase_dom"/>
</dbReference>
<evidence type="ECO:0000313" key="17">
    <source>
        <dbReference type="Proteomes" id="UP000536534"/>
    </source>
</evidence>
<proteinExistence type="inferred from homology"/>
<evidence type="ECO:0000256" key="8">
    <source>
        <dbReference type="ARBA" id="ARBA00047984"/>
    </source>
</evidence>
<evidence type="ECO:0000256" key="10">
    <source>
        <dbReference type="PROSITE-ProRule" id="PRU00552"/>
    </source>
</evidence>
<dbReference type="Proteomes" id="UP000536534">
    <property type="component" value="Unassembled WGS sequence"/>
</dbReference>
<evidence type="ECO:0000259" key="13">
    <source>
        <dbReference type="PROSITE" id="PS51192"/>
    </source>
</evidence>
<dbReference type="InterPro" id="IPR014001">
    <property type="entry name" value="Helicase_ATP-bd"/>
</dbReference>
<keyword evidence="5 11" id="KW-0347">Helicase</keyword>
<evidence type="ECO:0000256" key="5">
    <source>
        <dbReference type="ARBA" id="ARBA00022806"/>
    </source>
</evidence>
<feature type="region of interest" description="Disordered" evidence="12">
    <location>
        <begin position="379"/>
        <end position="501"/>
    </location>
</feature>
<dbReference type="InterPro" id="IPR001650">
    <property type="entry name" value="Helicase_C-like"/>
</dbReference>
<dbReference type="SMART" id="SM00490">
    <property type="entry name" value="HELICc"/>
    <property type="match status" value="1"/>
</dbReference>
<dbReference type="Pfam" id="PF00270">
    <property type="entry name" value="DEAD"/>
    <property type="match status" value="1"/>
</dbReference>
<dbReference type="CDD" id="cd00268">
    <property type="entry name" value="DEADc"/>
    <property type="match status" value="1"/>
</dbReference>
<dbReference type="EMBL" id="JAAYYV010000098">
    <property type="protein sequence ID" value="NLF53501.1"/>
    <property type="molecule type" value="Genomic_DNA"/>
</dbReference>
<dbReference type="InterPro" id="IPR000629">
    <property type="entry name" value="RNA-helicase_DEAD-box_CS"/>
</dbReference>
<sequence length="501" mass="54435">MSFADLGLIPELQKAVADAGYSEPTPIQRQAIPIIIAGHDVLGGAQTGTGKTAGFTLPLLHRIARHASASTSPARHQTRALILAPTRELAMQVYESVKTYSKHLPLRAICLYGGVDIRPQQAEMRRGIEVVIATPGRLLDHVEQKSINLGQVEVLVLDEADRMLDMGFIPDIKRILALLPANRQSLLFSATFSEEIKKLADQMLKNPQLIEVARRNMVSETITHVVHPVSAGMKRNLLAHLLRHKPDTQALVFVDTKLVCSRLAHFLERSGISADAIHGDKSQQQRTETLEAFKTGRLRVLVATDVAARGLDIDDLPYVINFELPHTAEDYVHRIGRTGRAGNLGNAVSLVCAEEKHWLSEIQKLIKLEIPHEVVPGFDPDPDFFEAGSRGGRSRRQGSEGGSRRDAPAAVPASTAVARPAPAAKPAVERAAAPRRRGGKSSIAADGFDFSKPYQPSAEAVARSADEPSARAGGKPPHSRRHQRPLAVLLGGLGRRPDAQQ</sequence>
<dbReference type="OrthoDB" id="5297934at2"/>
<dbReference type="PANTHER" id="PTHR47959:SF13">
    <property type="entry name" value="ATP-DEPENDENT RNA HELICASE RHLE"/>
    <property type="match status" value="1"/>
</dbReference>
<dbReference type="GO" id="GO:0016787">
    <property type="term" value="F:hydrolase activity"/>
    <property type="evidence" value="ECO:0007669"/>
    <property type="project" value="UniProtKB-KW"/>
</dbReference>
<evidence type="ECO:0000259" key="14">
    <source>
        <dbReference type="PROSITE" id="PS51194"/>
    </source>
</evidence>
<dbReference type="GO" id="GO:0003676">
    <property type="term" value="F:nucleic acid binding"/>
    <property type="evidence" value="ECO:0007669"/>
    <property type="project" value="InterPro"/>
</dbReference>
<dbReference type="GO" id="GO:0042255">
    <property type="term" value="P:ribosome assembly"/>
    <property type="evidence" value="ECO:0007669"/>
    <property type="project" value="UniProtKB-ARBA"/>
</dbReference>
<name>A0A7X7R7F3_9RHOO</name>
<evidence type="ECO:0000256" key="4">
    <source>
        <dbReference type="ARBA" id="ARBA00022801"/>
    </source>
</evidence>
<evidence type="ECO:0000256" key="9">
    <source>
        <dbReference type="ARBA" id="ARBA00074363"/>
    </source>
</evidence>
<dbReference type="RefSeq" id="WP_068806620.1">
    <property type="nucleotide sequence ID" value="NZ_MBFM01000003.1"/>
</dbReference>
<dbReference type="GO" id="GO:0005524">
    <property type="term" value="F:ATP binding"/>
    <property type="evidence" value="ECO:0007669"/>
    <property type="project" value="UniProtKB-KW"/>
</dbReference>
<dbReference type="PROSITE" id="PS51195">
    <property type="entry name" value="Q_MOTIF"/>
    <property type="match status" value="1"/>
</dbReference>
<keyword evidence="6 11" id="KW-0067">ATP-binding</keyword>
<dbReference type="InterPro" id="IPR014014">
    <property type="entry name" value="RNA_helicase_DEAD_Q_motif"/>
</dbReference>
<gene>
    <name evidence="16" type="ORF">GX576_03710</name>
</gene>
<evidence type="ECO:0000259" key="15">
    <source>
        <dbReference type="PROSITE" id="PS51195"/>
    </source>
</evidence>
<reference evidence="16 17" key="1">
    <citation type="journal article" date="2020" name="Biotechnol. Biofuels">
        <title>New insights from the biogas microbiome by comprehensive genome-resolved metagenomics of nearly 1600 species originating from multiple anaerobic digesters.</title>
        <authorList>
            <person name="Campanaro S."/>
            <person name="Treu L."/>
            <person name="Rodriguez-R L.M."/>
            <person name="Kovalovszki A."/>
            <person name="Ziels R.M."/>
            <person name="Maus I."/>
            <person name="Zhu X."/>
            <person name="Kougias P.G."/>
            <person name="Basile A."/>
            <person name="Luo G."/>
            <person name="Schluter A."/>
            <person name="Konstantinidis K.T."/>
            <person name="Angelidaki I."/>
        </authorList>
    </citation>
    <scope>NUCLEOTIDE SEQUENCE [LARGE SCALE GENOMIC DNA]</scope>
    <source>
        <strain evidence="16">AS06rmzACSIP_256</strain>
    </source>
</reference>
<keyword evidence="3 11" id="KW-0547">Nucleotide-binding</keyword>
<evidence type="ECO:0000256" key="6">
    <source>
        <dbReference type="ARBA" id="ARBA00022840"/>
    </source>
</evidence>
<dbReference type="PANTHER" id="PTHR47959">
    <property type="entry name" value="ATP-DEPENDENT RNA HELICASE RHLE-RELATED"/>
    <property type="match status" value="1"/>
</dbReference>
<dbReference type="Gene3D" id="3.40.50.300">
    <property type="entry name" value="P-loop containing nucleotide triphosphate hydrolases"/>
    <property type="match status" value="2"/>
</dbReference>
<dbReference type="GO" id="GO:0003724">
    <property type="term" value="F:RNA helicase activity"/>
    <property type="evidence" value="ECO:0007669"/>
    <property type="project" value="UniProtKB-EC"/>
</dbReference>
<dbReference type="FunFam" id="3.40.50.300:FF:000108">
    <property type="entry name" value="ATP-dependent RNA helicase RhlE"/>
    <property type="match status" value="1"/>
</dbReference>
<dbReference type="AlphaFoldDB" id="A0A7X7R7F3"/>
<protein>
    <recommendedName>
        <fullName evidence="9">DEAD-box ATP-dependent RNA helicase RhpA</fullName>
        <ecNumber evidence="1">3.6.4.13</ecNumber>
    </recommendedName>
</protein>
<evidence type="ECO:0000256" key="3">
    <source>
        <dbReference type="ARBA" id="ARBA00022741"/>
    </source>
</evidence>
<dbReference type="GO" id="GO:0005829">
    <property type="term" value="C:cytosol"/>
    <property type="evidence" value="ECO:0007669"/>
    <property type="project" value="TreeGrafter"/>
</dbReference>
<comment type="caution">
    <text evidence="16">The sequence shown here is derived from an EMBL/GenBank/DDBJ whole genome shotgun (WGS) entry which is preliminary data.</text>
</comment>
<evidence type="ECO:0000256" key="7">
    <source>
        <dbReference type="ARBA" id="ARBA00038437"/>
    </source>
</evidence>
<dbReference type="GO" id="GO:0009266">
    <property type="term" value="P:response to temperature stimulus"/>
    <property type="evidence" value="ECO:0007669"/>
    <property type="project" value="UniProtKB-ARBA"/>
</dbReference>
<accession>A0A7X7R7F3</accession>
<evidence type="ECO:0000313" key="16">
    <source>
        <dbReference type="EMBL" id="NLF53501.1"/>
    </source>
</evidence>
<feature type="short sequence motif" description="Q motif" evidence="10">
    <location>
        <begin position="1"/>
        <end position="29"/>
    </location>
</feature>
<dbReference type="PROSITE" id="PS00039">
    <property type="entry name" value="DEAD_ATP_HELICASE"/>
    <property type="match status" value="1"/>
</dbReference>
<dbReference type="Pfam" id="PF00271">
    <property type="entry name" value="Helicase_C"/>
    <property type="match status" value="1"/>
</dbReference>
<keyword evidence="2" id="KW-0963">Cytoplasm</keyword>
<dbReference type="PROSITE" id="PS51194">
    <property type="entry name" value="HELICASE_CTER"/>
    <property type="match status" value="1"/>
</dbReference>
<dbReference type="EC" id="3.6.4.13" evidence="1"/>
<comment type="similarity">
    <text evidence="7 11">Belongs to the DEAD box helicase family.</text>
</comment>